<sequence>MNSSFGNIGDADTHLTRAEMMFELDRFDEAREELGGALSSDPAHVPSLTLLAVLEMLVGNNEEALTAATAALAAEPTHEPAILARAHALALTRRTDQALRAADEIQQRAPESWWHNVHHALVVFEAKNGQDALDSAWVAVKLAPEEPRAHLTLWAVAGALGLDDLAKRARKTARRLNAAITTVGWPLGPALLRGRPDRPFTAGLVEDAPGAPRRATPTTSLPSGIRRLLRTAGGIGILLPVMVSLWSGGDVSTGRTWAGVATVIAIILLVVMWRRLPPEVATQLRVVADHDQLAGFGIVAAVVAPLLTGAFALTGAVWLLGLAVVAGLAAIGVAQLRR</sequence>
<evidence type="ECO:0000313" key="3">
    <source>
        <dbReference type="Proteomes" id="UP000321617"/>
    </source>
</evidence>
<feature type="transmembrane region" description="Helical" evidence="1">
    <location>
        <begin position="254"/>
        <end position="273"/>
    </location>
</feature>
<feature type="transmembrane region" description="Helical" evidence="1">
    <location>
        <begin position="228"/>
        <end position="248"/>
    </location>
</feature>
<feature type="transmembrane region" description="Helical" evidence="1">
    <location>
        <begin position="293"/>
        <end position="311"/>
    </location>
</feature>
<keyword evidence="1" id="KW-0472">Membrane</keyword>
<accession>A0A562ULJ7</accession>
<dbReference type="Proteomes" id="UP000321617">
    <property type="component" value="Unassembled WGS sequence"/>
</dbReference>
<dbReference type="OrthoDB" id="3402539at2"/>
<organism evidence="2 3">
    <name type="scientific">Stackebrandtia albiflava</name>
    <dbReference type="NCBI Taxonomy" id="406432"/>
    <lineage>
        <taxon>Bacteria</taxon>
        <taxon>Bacillati</taxon>
        <taxon>Actinomycetota</taxon>
        <taxon>Actinomycetes</taxon>
        <taxon>Glycomycetales</taxon>
        <taxon>Glycomycetaceae</taxon>
        <taxon>Stackebrandtia</taxon>
    </lineage>
</organism>
<dbReference type="SUPFAM" id="SSF48452">
    <property type="entry name" value="TPR-like"/>
    <property type="match status" value="1"/>
</dbReference>
<evidence type="ECO:0000256" key="1">
    <source>
        <dbReference type="SAM" id="Phobius"/>
    </source>
</evidence>
<comment type="caution">
    <text evidence="2">The sequence shown here is derived from an EMBL/GenBank/DDBJ whole genome shotgun (WGS) entry which is preliminary data.</text>
</comment>
<evidence type="ECO:0000313" key="2">
    <source>
        <dbReference type="EMBL" id="TWJ06493.1"/>
    </source>
</evidence>
<keyword evidence="3" id="KW-1185">Reference proteome</keyword>
<name>A0A562ULJ7_9ACTN</name>
<reference evidence="2 3" key="1">
    <citation type="journal article" date="2013" name="Stand. Genomic Sci.">
        <title>Genomic Encyclopedia of Type Strains, Phase I: The one thousand microbial genomes (KMG-I) project.</title>
        <authorList>
            <person name="Kyrpides N.C."/>
            <person name="Woyke T."/>
            <person name="Eisen J.A."/>
            <person name="Garrity G."/>
            <person name="Lilburn T.G."/>
            <person name="Beck B.J."/>
            <person name="Whitman W.B."/>
            <person name="Hugenholtz P."/>
            <person name="Klenk H.P."/>
        </authorList>
    </citation>
    <scope>NUCLEOTIDE SEQUENCE [LARGE SCALE GENOMIC DNA]</scope>
    <source>
        <strain evidence="2 3">DSM 45044</strain>
    </source>
</reference>
<dbReference type="AlphaFoldDB" id="A0A562ULJ7"/>
<keyword evidence="1" id="KW-0812">Transmembrane</keyword>
<dbReference type="Gene3D" id="1.25.40.10">
    <property type="entry name" value="Tetratricopeptide repeat domain"/>
    <property type="match status" value="1"/>
</dbReference>
<keyword evidence="1" id="KW-1133">Transmembrane helix</keyword>
<protein>
    <submittedName>
        <fullName evidence="2">Uncharacterized protein</fullName>
    </submittedName>
</protein>
<gene>
    <name evidence="2" type="ORF">LX16_5230</name>
</gene>
<dbReference type="RefSeq" id="WP_147144570.1">
    <property type="nucleotide sequence ID" value="NZ_BAABIJ010000002.1"/>
</dbReference>
<dbReference type="EMBL" id="VLLL01000012">
    <property type="protein sequence ID" value="TWJ06493.1"/>
    <property type="molecule type" value="Genomic_DNA"/>
</dbReference>
<proteinExistence type="predicted"/>
<feature type="transmembrane region" description="Helical" evidence="1">
    <location>
        <begin position="317"/>
        <end position="336"/>
    </location>
</feature>
<dbReference type="InterPro" id="IPR011990">
    <property type="entry name" value="TPR-like_helical_dom_sf"/>
</dbReference>